<feature type="transmembrane region" description="Helical" evidence="1">
    <location>
        <begin position="20"/>
        <end position="47"/>
    </location>
</feature>
<sequence length="199" mass="22168">MDTLNLVLFDLLNSPPDSPAWLVMIAHWCASDIILLVPVLLVIGWLLGDEPHKRALLEAFVATLVALMASWVIGALWPLPRPFMVPVGEYLQAHAATPAFPSNHLTIMLTVAFSLTLHDHTRRIGRCLLVLALPVAWARIFLGIHFPQDMVGALMLAPVAAALTGLGRAWLVMPLYERVAVRCYRRVFSPLIDRGWVRR</sequence>
<proteinExistence type="predicted"/>
<dbReference type="InterPro" id="IPR036938">
    <property type="entry name" value="PAP2/HPO_sf"/>
</dbReference>
<feature type="transmembrane region" description="Helical" evidence="1">
    <location>
        <begin position="59"/>
        <end position="79"/>
    </location>
</feature>
<keyword evidence="1" id="KW-0472">Membrane</keyword>
<dbReference type="GO" id="GO:0050380">
    <property type="term" value="F:undecaprenyl-diphosphatase activity"/>
    <property type="evidence" value="ECO:0007669"/>
    <property type="project" value="InterPro"/>
</dbReference>
<dbReference type="Proteomes" id="UP000237647">
    <property type="component" value="Unassembled WGS sequence"/>
</dbReference>
<dbReference type="InterPro" id="IPR000326">
    <property type="entry name" value="PAP2/HPO"/>
</dbReference>
<feature type="domain" description="Phosphatidic acid phosphatase type 2/haloperoxidase" evidence="2">
    <location>
        <begin position="55"/>
        <end position="165"/>
    </location>
</feature>
<dbReference type="AlphaFoldDB" id="A0A2T0V3K6"/>
<keyword evidence="1" id="KW-0812">Transmembrane</keyword>
<evidence type="ECO:0000313" key="3">
    <source>
        <dbReference type="EMBL" id="PRY64779.1"/>
    </source>
</evidence>
<evidence type="ECO:0000259" key="2">
    <source>
        <dbReference type="SMART" id="SM00014"/>
    </source>
</evidence>
<feature type="transmembrane region" description="Helical" evidence="1">
    <location>
        <begin position="150"/>
        <end position="176"/>
    </location>
</feature>
<gene>
    <name evidence="3" type="ORF">B0H98_10483</name>
</gene>
<dbReference type="SUPFAM" id="SSF48317">
    <property type="entry name" value="Acid phosphatase/Vanadium-dependent haloperoxidase"/>
    <property type="match status" value="1"/>
</dbReference>
<protein>
    <submittedName>
        <fullName evidence="3">Undecaprenyl-diphosphatase</fullName>
    </submittedName>
</protein>
<name>A0A2T0V3K6_9GAMM</name>
<organism evidence="3 4">
    <name type="scientific">Vreelandella songnenensis</name>
    <dbReference type="NCBI Taxonomy" id="1176243"/>
    <lineage>
        <taxon>Bacteria</taxon>
        <taxon>Pseudomonadati</taxon>
        <taxon>Pseudomonadota</taxon>
        <taxon>Gammaproteobacteria</taxon>
        <taxon>Oceanospirillales</taxon>
        <taxon>Halomonadaceae</taxon>
        <taxon>Vreelandella</taxon>
    </lineage>
</organism>
<dbReference type="RefSeq" id="WP_106374619.1">
    <property type="nucleotide sequence ID" value="NZ_PVTK01000004.1"/>
</dbReference>
<evidence type="ECO:0000313" key="4">
    <source>
        <dbReference type="Proteomes" id="UP000237647"/>
    </source>
</evidence>
<reference evidence="3 4" key="1">
    <citation type="submission" date="2018-03" db="EMBL/GenBank/DDBJ databases">
        <title>Genomic Encyclopedia of Type Strains, Phase III (KMG-III): the genomes of soil and plant-associated and newly described type strains.</title>
        <authorList>
            <person name="Whitman W."/>
        </authorList>
    </citation>
    <scope>NUCLEOTIDE SEQUENCE [LARGE SCALE GENOMIC DNA]</scope>
    <source>
        <strain evidence="3 4">CGMCC 1.12152</strain>
    </source>
</reference>
<dbReference type="InterPro" id="IPR033879">
    <property type="entry name" value="UPP_Pase"/>
</dbReference>
<dbReference type="Gene3D" id="1.20.144.10">
    <property type="entry name" value="Phosphatidic acid phosphatase type 2/haloperoxidase"/>
    <property type="match status" value="1"/>
</dbReference>
<dbReference type="Pfam" id="PF01569">
    <property type="entry name" value="PAP2"/>
    <property type="match status" value="1"/>
</dbReference>
<dbReference type="GO" id="GO:0005886">
    <property type="term" value="C:plasma membrane"/>
    <property type="evidence" value="ECO:0007669"/>
    <property type="project" value="InterPro"/>
</dbReference>
<comment type="caution">
    <text evidence="3">The sequence shown here is derived from an EMBL/GenBank/DDBJ whole genome shotgun (WGS) entry which is preliminary data.</text>
</comment>
<keyword evidence="4" id="KW-1185">Reference proteome</keyword>
<feature type="transmembrane region" description="Helical" evidence="1">
    <location>
        <begin position="99"/>
        <end position="117"/>
    </location>
</feature>
<dbReference type="OrthoDB" id="9801622at2"/>
<evidence type="ECO:0000256" key="1">
    <source>
        <dbReference type="SAM" id="Phobius"/>
    </source>
</evidence>
<accession>A0A2T0V3K6</accession>
<dbReference type="CDD" id="cd03385">
    <property type="entry name" value="PAP2_BcrC_like"/>
    <property type="match status" value="1"/>
</dbReference>
<dbReference type="EMBL" id="PVTK01000004">
    <property type="protein sequence ID" value="PRY64779.1"/>
    <property type="molecule type" value="Genomic_DNA"/>
</dbReference>
<keyword evidence="1" id="KW-1133">Transmembrane helix</keyword>
<dbReference type="SMART" id="SM00014">
    <property type="entry name" value="acidPPc"/>
    <property type="match status" value="1"/>
</dbReference>
<feature type="transmembrane region" description="Helical" evidence="1">
    <location>
        <begin position="124"/>
        <end position="144"/>
    </location>
</feature>